<sequence length="371" mass="40338">MGEDTGNGISDDTRSAEELLSYAKELVPMALVQAREVVFPVRLKMIISKVEQIPWLLSDLSSHPFFSKYALCKEKSQFVSKTLKGATELADSCLKEKFEGKLKMQSDLDALSGKMDLNLRDIGLLIENGVLGEATLPLSSVGSSPEFGTAAHCHLKEVLARLQIGHLESKHKAVDSLVEVMKADEKSALTAMGRSNVAALVQLLTATLPPIREKAATVICSLVESGSCESWLVSEGVLPTLIRLIESSNKVGREKRLRFTGCSCLYVKEHISCSRESNSQQLVSEKVCHLQGGIQSLLAYLDGPFPQESPVAALRNLVGLVSTEVLTSLDFLLRLVHEPMKWRRSTSSTRGIPQSTILPIPIAGNSAAGHF</sequence>
<dbReference type="EMBL" id="VEPZ02001025">
    <property type="protein sequence ID" value="KAE8701004.1"/>
    <property type="molecule type" value="Genomic_DNA"/>
</dbReference>
<evidence type="ECO:0000259" key="1">
    <source>
        <dbReference type="Pfam" id="PF23005"/>
    </source>
</evidence>
<protein>
    <submittedName>
        <fullName evidence="2">Peroxisomal membrane protein 11D-like isoform X1</fullName>
    </submittedName>
</protein>
<keyword evidence="3" id="KW-1185">Reference proteome</keyword>
<dbReference type="InterPro" id="IPR054296">
    <property type="entry name" value="DUF7032"/>
</dbReference>
<dbReference type="PANTHER" id="PTHR46043:SF9">
    <property type="entry name" value="ARM REPEAT SUPERFAMILY PROTEIN"/>
    <property type="match status" value="1"/>
</dbReference>
<accession>A0A6A3A9D6</accession>
<proteinExistence type="predicted"/>
<gene>
    <name evidence="2" type="ORF">F3Y22_tig00110549pilonHSYRG00088</name>
</gene>
<evidence type="ECO:0000313" key="2">
    <source>
        <dbReference type="EMBL" id="KAE8701004.1"/>
    </source>
</evidence>
<dbReference type="SUPFAM" id="SSF48371">
    <property type="entry name" value="ARM repeat"/>
    <property type="match status" value="1"/>
</dbReference>
<dbReference type="InterPro" id="IPR011989">
    <property type="entry name" value="ARM-like"/>
</dbReference>
<comment type="caution">
    <text evidence="2">The sequence shown here is derived from an EMBL/GenBank/DDBJ whole genome shotgun (WGS) entry which is preliminary data.</text>
</comment>
<dbReference type="AlphaFoldDB" id="A0A6A3A9D6"/>
<evidence type="ECO:0000313" key="3">
    <source>
        <dbReference type="Proteomes" id="UP000436088"/>
    </source>
</evidence>
<dbReference type="Proteomes" id="UP000436088">
    <property type="component" value="Unassembled WGS sequence"/>
</dbReference>
<reference evidence="2" key="1">
    <citation type="submission" date="2019-09" db="EMBL/GenBank/DDBJ databases">
        <title>Draft genome information of white flower Hibiscus syriacus.</title>
        <authorList>
            <person name="Kim Y.-M."/>
        </authorList>
    </citation>
    <scope>NUCLEOTIDE SEQUENCE [LARGE SCALE GENOMIC DNA]</scope>
    <source>
        <strain evidence="2">YM2019G1</strain>
    </source>
</reference>
<feature type="domain" description="DUF7032" evidence="1">
    <location>
        <begin position="23"/>
        <end position="130"/>
    </location>
</feature>
<dbReference type="Gene3D" id="1.25.10.10">
    <property type="entry name" value="Leucine-rich Repeat Variant"/>
    <property type="match status" value="1"/>
</dbReference>
<dbReference type="Pfam" id="PF23005">
    <property type="entry name" value="DUF7032"/>
    <property type="match status" value="1"/>
</dbReference>
<dbReference type="PANTHER" id="PTHR46043">
    <property type="entry name" value="ARM REPEAT SUPERFAMILY PROTEIN"/>
    <property type="match status" value="1"/>
</dbReference>
<organism evidence="2 3">
    <name type="scientific">Hibiscus syriacus</name>
    <name type="common">Rose of Sharon</name>
    <dbReference type="NCBI Taxonomy" id="106335"/>
    <lineage>
        <taxon>Eukaryota</taxon>
        <taxon>Viridiplantae</taxon>
        <taxon>Streptophyta</taxon>
        <taxon>Embryophyta</taxon>
        <taxon>Tracheophyta</taxon>
        <taxon>Spermatophyta</taxon>
        <taxon>Magnoliopsida</taxon>
        <taxon>eudicotyledons</taxon>
        <taxon>Gunneridae</taxon>
        <taxon>Pentapetalae</taxon>
        <taxon>rosids</taxon>
        <taxon>malvids</taxon>
        <taxon>Malvales</taxon>
        <taxon>Malvaceae</taxon>
        <taxon>Malvoideae</taxon>
        <taxon>Hibiscus</taxon>
    </lineage>
</organism>
<name>A0A6A3A9D6_HIBSY</name>
<dbReference type="InterPro" id="IPR016024">
    <property type="entry name" value="ARM-type_fold"/>
</dbReference>